<sequence>MTELASETILAVFLVFCRIGGCLMLMPGFSSSRIPVQFRLFIAVAITLTLSPMLIGYTRPLVGDGTPAAMLQAIVSELLIGVLIGLVGRVFFLGLQTIAVAVSQSIGLSAMPGIAVEEDTQLPTVASLFSLTAITIMFITDQHWLLLSGLIDSYQTLPAAQGFDAQGALINLTDQLSAVFFLVLRIGSPFLVYSIVINLAIGITNKLSPQIPVYFISMPFVTAGGLILLMMVAHEFLANFIDAFGIWLVGG</sequence>
<dbReference type="InterPro" id="IPR002010">
    <property type="entry name" value="T3SS_IM_R"/>
</dbReference>
<keyword evidence="12" id="KW-1185">Reference proteome</keyword>
<feature type="transmembrane region" description="Helical" evidence="10">
    <location>
        <begin position="78"/>
        <end position="102"/>
    </location>
</feature>
<dbReference type="AlphaFoldDB" id="A0A1G5MU30"/>
<reference evidence="12" key="1">
    <citation type="submission" date="2016-10" db="EMBL/GenBank/DDBJ databases">
        <authorList>
            <person name="Varghese N."/>
            <person name="Submissions S."/>
        </authorList>
    </citation>
    <scope>NUCLEOTIDE SEQUENCE [LARGE SCALE GENOMIC DNA]</scope>
    <source>
        <strain evidence="12">DSM 2698</strain>
    </source>
</reference>
<feature type="transmembrane region" description="Helical" evidence="10">
    <location>
        <begin position="213"/>
        <end position="233"/>
    </location>
</feature>
<keyword evidence="8 10" id="KW-0975">Bacterial flagellum</keyword>
<keyword evidence="11" id="KW-0966">Cell projection</keyword>
<dbReference type="PANTHER" id="PTHR30065:SF1">
    <property type="entry name" value="SURFACE PRESENTATION OF ANTIGENS PROTEIN SPAR"/>
    <property type="match status" value="1"/>
</dbReference>
<dbReference type="GO" id="GO:0009425">
    <property type="term" value="C:bacterial-type flagellum basal body"/>
    <property type="evidence" value="ECO:0007669"/>
    <property type="project" value="UniProtKB-SubCell"/>
</dbReference>
<proteinExistence type="inferred from homology"/>
<dbReference type="OrthoDB" id="9779817at2"/>
<evidence type="ECO:0000256" key="7">
    <source>
        <dbReference type="ARBA" id="ARBA00023136"/>
    </source>
</evidence>
<dbReference type="GO" id="GO:0044780">
    <property type="term" value="P:bacterial-type flagellum assembly"/>
    <property type="evidence" value="ECO:0007669"/>
    <property type="project" value="UniProtKB-UniRule"/>
</dbReference>
<keyword evidence="5 10" id="KW-0812">Transmembrane</keyword>
<evidence type="ECO:0000256" key="4">
    <source>
        <dbReference type="ARBA" id="ARBA00022475"/>
    </source>
</evidence>
<evidence type="ECO:0000256" key="8">
    <source>
        <dbReference type="ARBA" id="ARBA00023143"/>
    </source>
</evidence>
<evidence type="ECO:0000256" key="6">
    <source>
        <dbReference type="ARBA" id="ARBA00022989"/>
    </source>
</evidence>
<dbReference type="GO" id="GO:0005886">
    <property type="term" value="C:plasma membrane"/>
    <property type="evidence" value="ECO:0007669"/>
    <property type="project" value="UniProtKB-SubCell"/>
</dbReference>
<comment type="subcellular location">
    <subcellularLocation>
        <location evidence="10">Cell membrane</location>
        <topology evidence="10">Multi-pass membrane protein</topology>
    </subcellularLocation>
    <subcellularLocation>
        <location evidence="10">Bacterial flagellum basal body</location>
    </subcellularLocation>
</comment>
<dbReference type="InterPro" id="IPR006303">
    <property type="entry name" value="FliR"/>
</dbReference>
<keyword evidence="11" id="KW-0969">Cilium</keyword>
<evidence type="ECO:0000256" key="10">
    <source>
        <dbReference type="RuleBase" id="RU362071"/>
    </source>
</evidence>
<protein>
    <recommendedName>
        <fullName evidence="3 9">Flagellar biosynthetic protein FliR</fullName>
    </recommendedName>
</protein>
<dbReference type="PANTHER" id="PTHR30065">
    <property type="entry name" value="FLAGELLAR BIOSYNTHETIC PROTEIN FLIR"/>
    <property type="match status" value="1"/>
</dbReference>
<keyword evidence="7 10" id="KW-0472">Membrane</keyword>
<dbReference type="NCBIfam" id="NF009416">
    <property type="entry name" value="PRK12780.1"/>
    <property type="match status" value="1"/>
</dbReference>
<comment type="function">
    <text evidence="1 10">Role in flagellar biosynthesis.</text>
</comment>
<comment type="similarity">
    <text evidence="2 10">Belongs to the FliR/MopE/SpaR family.</text>
</comment>
<dbReference type="NCBIfam" id="TIGR01400">
    <property type="entry name" value="fliR"/>
    <property type="match status" value="1"/>
</dbReference>
<dbReference type="Proteomes" id="UP000199347">
    <property type="component" value="Unassembled WGS sequence"/>
</dbReference>
<evidence type="ECO:0000313" key="12">
    <source>
        <dbReference type="Proteomes" id="UP000199347"/>
    </source>
</evidence>
<feature type="transmembrane region" description="Helical" evidence="10">
    <location>
        <begin position="178"/>
        <end position="201"/>
    </location>
</feature>
<evidence type="ECO:0000313" key="11">
    <source>
        <dbReference type="EMBL" id="SCZ28797.1"/>
    </source>
</evidence>
<evidence type="ECO:0000256" key="2">
    <source>
        <dbReference type="ARBA" id="ARBA00009772"/>
    </source>
</evidence>
<dbReference type="PRINTS" id="PR00953">
    <property type="entry name" value="TYPE3IMRPROT"/>
</dbReference>
<evidence type="ECO:0000256" key="3">
    <source>
        <dbReference type="ARBA" id="ARBA00021717"/>
    </source>
</evidence>
<dbReference type="RefSeq" id="WP_092810309.1">
    <property type="nucleotide sequence ID" value="NZ_FMVW01000002.1"/>
</dbReference>
<gene>
    <name evidence="11" type="ORF">SAMN03080610_01044</name>
</gene>
<keyword evidence="11" id="KW-0282">Flagellum</keyword>
<dbReference type="STRING" id="1120955.SAMN03080610_01044"/>
<organism evidence="11 12">
    <name type="scientific">Afifella marina DSM 2698</name>
    <dbReference type="NCBI Taxonomy" id="1120955"/>
    <lineage>
        <taxon>Bacteria</taxon>
        <taxon>Pseudomonadati</taxon>
        <taxon>Pseudomonadota</taxon>
        <taxon>Alphaproteobacteria</taxon>
        <taxon>Hyphomicrobiales</taxon>
        <taxon>Afifellaceae</taxon>
        <taxon>Afifella</taxon>
    </lineage>
</organism>
<feature type="transmembrane region" description="Helical" evidence="10">
    <location>
        <begin position="6"/>
        <end position="26"/>
    </location>
</feature>
<keyword evidence="4 10" id="KW-1003">Cell membrane</keyword>
<keyword evidence="6 10" id="KW-1133">Transmembrane helix</keyword>
<dbReference type="EMBL" id="FMVW01000002">
    <property type="protein sequence ID" value="SCZ28797.1"/>
    <property type="molecule type" value="Genomic_DNA"/>
</dbReference>
<evidence type="ECO:0000256" key="5">
    <source>
        <dbReference type="ARBA" id="ARBA00022692"/>
    </source>
</evidence>
<name>A0A1G5MU30_AFIMA</name>
<dbReference type="Pfam" id="PF01311">
    <property type="entry name" value="Bac_export_1"/>
    <property type="match status" value="1"/>
</dbReference>
<feature type="transmembrane region" description="Helical" evidence="10">
    <location>
        <begin position="122"/>
        <end position="140"/>
    </location>
</feature>
<feature type="transmembrane region" description="Helical" evidence="10">
    <location>
        <begin position="38"/>
        <end position="58"/>
    </location>
</feature>
<accession>A0A1G5MU30</accession>
<evidence type="ECO:0000256" key="1">
    <source>
        <dbReference type="ARBA" id="ARBA00002578"/>
    </source>
</evidence>
<evidence type="ECO:0000256" key="9">
    <source>
        <dbReference type="NCBIfam" id="TIGR01400"/>
    </source>
</evidence>
<dbReference type="GO" id="GO:0006605">
    <property type="term" value="P:protein targeting"/>
    <property type="evidence" value="ECO:0007669"/>
    <property type="project" value="UniProtKB-UniRule"/>
</dbReference>